<keyword evidence="2" id="KW-0812">Transmembrane</keyword>
<reference evidence="4 5" key="1">
    <citation type="journal article" date="2021" name="Sci. Rep.">
        <title>The genome of the diatom Chaetoceros tenuissimus carries an ancient integrated fragment of an extant virus.</title>
        <authorList>
            <person name="Hongo Y."/>
            <person name="Kimura K."/>
            <person name="Takaki Y."/>
            <person name="Yoshida Y."/>
            <person name="Baba S."/>
            <person name="Kobayashi G."/>
            <person name="Nagasaki K."/>
            <person name="Hano T."/>
            <person name="Tomaru Y."/>
        </authorList>
    </citation>
    <scope>NUCLEOTIDE SEQUENCE [LARGE SCALE GENOMIC DNA]</scope>
    <source>
        <strain evidence="4 5">NIES-3715</strain>
    </source>
</reference>
<comment type="caution">
    <text evidence="4">The sequence shown here is derived from an EMBL/GenBank/DDBJ whole genome shotgun (WGS) entry which is preliminary data.</text>
</comment>
<dbReference type="InterPro" id="IPR014710">
    <property type="entry name" value="RmlC-like_jellyroll"/>
</dbReference>
<sequence>MRRRNNNNGIVHLDDGGAAKSSVRRNRRRRKNMVEKVIFPIIIIAFVVFVIRHSSSIATQRQKARKIVNGFMREQRQDGTNDDDPNDYPTAEQYKYSEDHQHRWAKESILPPPSGQKDWAINFFVASRNKIKKSDFKLAYGKKMLEWEDESQNIQDRPPLVDYTKHSYAYPEIISEPPRGGSYPPMDTLGNLLKKWPQNNYDNPPDVIEEKLQHFDFNDAKQLEIAKLYRDLEFPFKLTNVPELITANAKWTDEYLSFHFDRKRKALRNVENTELNEKYGHIPPSDGHCQESIDSFFAFFTQRNWNIKTMGAPPTKDTDFTYARWAKHARYADSVRLPHTKKHYYWQSGAPAAERKIPKDQWTMISVDLPSFSDPEPNFISFNPKESKGIQCRMGERGVTAATHYDGGRNMVGMITGAKRYILAPPLECPKLGIVTEKKHPTFRHSLLNFDHINLLDKPESKTMPKSEREWLELAKDSKAVETVLKAGEILYIPSHWFHYITSLQKSAQCNVRSGREFNGSPEWGSSEDVLKCVGEA</sequence>
<dbReference type="InterPro" id="IPR003347">
    <property type="entry name" value="JmjC_dom"/>
</dbReference>
<keyword evidence="5" id="KW-1185">Reference proteome</keyword>
<proteinExistence type="predicted"/>
<keyword evidence="2" id="KW-1133">Transmembrane helix</keyword>
<accession>A0AAD3CJ87</accession>
<dbReference type="AlphaFoldDB" id="A0AAD3CJ87"/>
<evidence type="ECO:0000256" key="2">
    <source>
        <dbReference type="SAM" id="Phobius"/>
    </source>
</evidence>
<keyword evidence="2" id="KW-0472">Membrane</keyword>
<dbReference type="Gene3D" id="2.60.120.10">
    <property type="entry name" value="Jelly Rolls"/>
    <property type="match status" value="1"/>
</dbReference>
<evidence type="ECO:0000313" key="5">
    <source>
        <dbReference type="Proteomes" id="UP001054902"/>
    </source>
</evidence>
<dbReference type="InterPro" id="IPR041667">
    <property type="entry name" value="Cupin_8"/>
</dbReference>
<dbReference type="PROSITE" id="PS51184">
    <property type="entry name" value="JMJC"/>
    <property type="match status" value="1"/>
</dbReference>
<evidence type="ECO:0000259" key="3">
    <source>
        <dbReference type="PROSITE" id="PS51184"/>
    </source>
</evidence>
<dbReference type="SUPFAM" id="SSF51197">
    <property type="entry name" value="Clavaminate synthase-like"/>
    <property type="match status" value="1"/>
</dbReference>
<evidence type="ECO:0000313" key="4">
    <source>
        <dbReference type="EMBL" id="GFH46689.1"/>
    </source>
</evidence>
<feature type="region of interest" description="Disordered" evidence="1">
    <location>
        <begin position="1"/>
        <end position="27"/>
    </location>
</feature>
<dbReference type="PANTHER" id="PTHR12461:SF98">
    <property type="entry name" value="CUPIN-LIKE DOMAIN-CONTAINING PROTEIN"/>
    <property type="match status" value="1"/>
</dbReference>
<dbReference type="PANTHER" id="PTHR12461">
    <property type="entry name" value="HYPOXIA-INDUCIBLE FACTOR 1 ALPHA INHIBITOR-RELATED"/>
    <property type="match status" value="1"/>
</dbReference>
<feature type="transmembrane region" description="Helical" evidence="2">
    <location>
        <begin position="33"/>
        <end position="51"/>
    </location>
</feature>
<feature type="domain" description="JmjC" evidence="3">
    <location>
        <begin position="358"/>
        <end position="531"/>
    </location>
</feature>
<dbReference type="Proteomes" id="UP001054902">
    <property type="component" value="Unassembled WGS sequence"/>
</dbReference>
<protein>
    <recommendedName>
        <fullName evidence="3">JmjC domain-containing protein</fullName>
    </recommendedName>
</protein>
<dbReference type="EMBL" id="BLLK01000022">
    <property type="protein sequence ID" value="GFH46689.1"/>
    <property type="molecule type" value="Genomic_DNA"/>
</dbReference>
<organism evidence="4 5">
    <name type="scientific">Chaetoceros tenuissimus</name>
    <dbReference type="NCBI Taxonomy" id="426638"/>
    <lineage>
        <taxon>Eukaryota</taxon>
        <taxon>Sar</taxon>
        <taxon>Stramenopiles</taxon>
        <taxon>Ochrophyta</taxon>
        <taxon>Bacillariophyta</taxon>
        <taxon>Coscinodiscophyceae</taxon>
        <taxon>Chaetocerotophycidae</taxon>
        <taxon>Chaetocerotales</taxon>
        <taxon>Chaetocerotaceae</taxon>
        <taxon>Chaetoceros</taxon>
    </lineage>
</organism>
<gene>
    <name evidence="4" type="ORF">CTEN210_03163</name>
</gene>
<evidence type="ECO:0000256" key="1">
    <source>
        <dbReference type="SAM" id="MobiDB-lite"/>
    </source>
</evidence>
<dbReference type="Pfam" id="PF13621">
    <property type="entry name" value="Cupin_8"/>
    <property type="match status" value="1"/>
</dbReference>
<name>A0AAD3CJ87_9STRA</name>
<feature type="region of interest" description="Disordered" evidence="1">
    <location>
        <begin position="71"/>
        <end position="91"/>
    </location>
</feature>